<gene>
    <name evidence="1" type="ORF">Pan241w_14930</name>
</gene>
<evidence type="ECO:0000313" key="1">
    <source>
        <dbReference type="EMBL" id="QDT41432.1"/>
    </source>
</evidence>
<evidence type="ECO:0000313" key="2">
    <source>
        <dbReference type="Proteomes" id="UP000317171"/>
    </source>
</evidence>
<proteinExistence type="predicted"/>
<reference evidence="1 2" key="1">
    <citation type="submission" date="2019-02" db="EMBL/GenBank/DDBJ databases">
        <title>Deep-cultivation of Planctomycetes and their phenomic and genomic characterization uncovers novel biology.</title>
        <authorList>
            <person name="Wiegand S."/>
            <person name="Jogler M."/>
            <person name="Boedeker C."/>
            <person name="Pinto D."/>
            <person name="Vollmers J."/>
            <person name="Rivas-Marin E."/>
            <person name="Kohn T."/>
            <person name="Peeters S.H."/>
            <person name="Heuer A."/>
            <person name="Rast P."/>
            <person name="Oberbeckmann S."/>
            <person name="Bunk B."/>
            <person name="Jeske O."/>
            <person name="Meyerdierks A."/>
            <person name="Storesund J.E."/>
            <person name="Kallscheuer N."/>
            <person name="Luecker S."/>
            <person name="Lage O.M."/>
            <person name="Pohl T."/>
            <person name="Merkel B.J."/>
            <person name="Hornburger P."/>
            <person name="Mueller R.-W."/>
            <person name="Bruemmer F."/>
            <person name="Labrenz M."/>
            <person name="Spormann A.M."/>
            <person name="Op den Camp H."/>
            <person name="Overmann J."/>
            <person name="Amann R."/>
            <person name="Jetten M.S.M."/>
            <person name="Mascher T."/>
            <person name="Medema M.H."/>
            <person name="Devos D.P."/>
            <person name="Kaster A.-K."/>
            <person name="Ovreas L."/>
            <person name="Rohde M."/>
            <person name="Galperin M.Y."/>
            <person name="Jogler C."/>
        </authorList>
    </citation>
    <scope>NUCLEOTIDE SEQUENCE [LARGE SCALE GENOMIC DNA]</scope>
    <source>
        <strain evidence="1 2">Pan241w</strain>
    </source>
</reference>
<keyword evidence="2" id="KW-1185">Reference proteome</keyword>
<protein>
    <submittedName>
        <fullName evidence="1">Uncharacterized protein</fullName>
    </submittedName>
</protein>
<name>A0A517RC28_9PLAN</name>
<dbReference type="EMBL" id="CP036269">
    <property type="protein sequence ID" value="QDT41432.1"/>
    <property type="molecule type" value="Genomic_DNA"/>
</dbReference>
<dbReference type="AlphaFoldDB" id="A0A517RC28"/>
<sequence>MLLMTRYEIVRSLWQFEFRAPFCESIELETTRAHVGHYRNKQNQRSGTISR</sequence>
<organism evidence="1 2">
    <name type="scientific">Gimesia alba</name>
    <dbReference type="NCBI Taxonomy" id="2527973"/>
    <lineage>
        <taxon>Bacteria</taxon>
        <taxon>Pseudomonadati</taxon>
        <taxon>Planctomycetota</taxon>
        <taxon>Planctomycetia</taxon>
        <taxon>Planctomycetales</taxon>
        <taxon>Planctomycetaceae</taxon>
        <taxon>Gimesia</taxon>
    </lineage>
</organism>
<dbReference type="Proteomes" id="UP000317171">
    <property type="component" value="Chromosome"/>
</dbReference>
<dbReference type="KEGG" id="gaz:Pan241w_14930"/>
<accession>A0A517RC28</accession>